<feature type="region of interest" description="Disordered" evidence="1">
    <location>
        <begin position="167"/>
        <end position="211"/>
    </location>
</feature>
<reference evidence="2 3" key="1">
    <citation type="submission" date="2017-11" db="EMBL/GenBank/DDBJ databases">
        <title>De novo assembly and phasing of dikaryotic genomes from two isolates of Puccinia coronata f. sp. avenae, the causal agent of oat crown rust.</title>
        <authorList>
            <person name="Miller M.E."/>
            <person name="Zhang Y."/>
            <person name="Omidvar V."/>
            <person name="Sperschneider J."/>
            <person name="Schwessinger B."/>
            <person name="Raley C."/>
            <person name="Palmer J.M."/>
            <person name="Garnica D."/>
            <person name="Upadhyaya N."/>
            <person name="Rathjen J."/>
            <person name="Taylor J.M."/>
            <person name="Park R.F."/>
            <person name="Dodds P.N."/>
            <person name="Hirsch C.D."/>
            <person name="Kianian S.F."/>
            <person name="Figueroa M."/>
        </authorList>
    </citation>
    <scope>NUCLEOTIDE SEQUENCE [LARGE SCALE GENOMIC DNA]</scope>
    <source>
        <strain evidence="2">12NC29</strain>
    </source>
</reference>
<feature type="compositionally biased region" description="Polar residues" evidence="1">
    <location>
        <begin position="167"/>
        <end position="177"/>
    </location>
</feature>
<evidence type="ECO:0000313" key="2">
    <source>
        <dbReference type="EMBL" id="PLW52976.1"/>
    </source>
</evidence>
<accession>A0A2N5VSM7</accession>
<feature type="region of interest" description="Disordered" evidence="1">
    <location>
        <begin position="42"/>
        <end position="83"/>
    </location>
</feature>
<organism evidence="2 3">
    <name type="scientific">Puccinia coronata f. sp. avenae</name>
    <dbReference type="NCBI Taxonomy" id="200324"/>
    <lineage>
        <taxon>Eukaryota</taxon>
        <taxon>Fungi</taxon>
        <taxon>Dikarya</taxon>
        <taxon>Basidiomycota</taxon>
        <taxon>Pucciniomycotina</taxon>
        <taxon>Pucciniomycetes</taxon>
        <taxon>Pucciniales</taxon>
        <taxon>Pucciniaceae</taxon>
        <taxon>Puccinia</taxon>
    </lineage>
</organism>
<name>A0A2N5VSM7_9BASI</name>
<dbReference type="EMBL" id="PGCJ01000070">
    <property type="protein sequence ID" value="PLW52976.1"/>
    <property type="molecule type" value="Genomic_DNA"/>
</dbReference>
<evidence type="ECO:0000313" key="3">
    <source>
        <dbReference type="Proteomes" id="UP000235388"/>
    </source>
</evidence>
<evidence type="ECO:0000256" key="1">
    <source>
        <dbReference type="SAM" id="MobiDB-lite"/>
    </source>
</evidence>
<comment type="caution">
    <text evidence="2">The sequence shown here is derived from an EMBL/GenBank/DDBJ whole genome shotgun (WGS) entry which is preliminary data.</text>
</comment>
<feature type="compositionally biased region" description="Low complexity" evidence="1">
    <location>
        <begin position="190"/>
        <end position="203"/>
    </location>
</feature>
<dbReference type="AlphaFoldDB" id="A0A2N5VSM7"/>
<keyword evidence="3" id="KW-1185">Reference proteome</keyword>
<protein>
    <submittedName>
        <fullName evidence="2">Uncharacterized protein</fullName>
    </submittedName>
</protein>
<feature type="region of interest" description="Disordered" evidence="1">
    <location>
        <begin position="254"/>
        <end position="280"/>
    </location>
</feature>
<gene>
    <name evidence="2" type="ORF">PCANC_07538</name>
</gene>
<dbReference type="Proteomes" id="UP000235388">
    <property type="component" value="Unassembled WGS sequence"/>
</dbReference>
<feature type="compositionally biased region" description="Basic and acidic residues" evidence="1">
    <location>
        <begin position="43"/>
        <end position="57"/>
    </location>
</feature>
<proteinExistence type="predicted"/>
<sequence length="296" mass="32227">MRPQSAVQSAQPLRGQALLNMEASIRIEDSMYDPAKVWQEGALPERKTTTPVKREVLQEDAGSRNSSTPSASRAGGKNEGAVTPTGLCTDSAEAFRSRPACALAFRRAGICDPGWPVSEWSHSDIDWLPINCVDIKEELFGSSGRSSSHELSLPQYPKSLPCPKTQIYSPLTNQPISPHSPRRLANPPLTQTSSPFPPHSTSAPPTPFAPCPPCQSETLASVFEDDEDDHVQRGVRSKANKIIKKIRVKVSFPSRVKSSTSSSAANPSSPSRFRSFTLSRRTPSLRTNSLLSHTLL</sequence>